<dbReference type="InterPro" id="IPR051206">
    <property type="entry name" value="NAMLAA_amidase_2"/>
</dbReference>
<evidence type="ECO:0000256" key="3">
    <source>
        <dbReference type="ARBA" id="ARBA00022801"/>
    </source>
</evidence>
<dbReference type="GO" id="GO:0009254">
    <property type="term" value="P:peptidoglycan turnover"/>
    <property type="evidence" value="ECO:0007669"/>
    <property type="project" value="TreeGrafter"/>
</dbReference>
<evidence type="ECO:0000256" key="5">
    <source>
        <dbReference type="SAM" id="SignalP"/>
    </source>
</evidence>
<comment type="catalytic activity">
    <reaction evidence="1">
        <text>Hydrolyzes the link between N-acetylmuramoyl residues and L-amino acid residues in certain cell-wall glycopeptides.</text>
        <dbReference type="EC" id="3.5.1.28"/>
    </reaction>
</comment>
<keyword evidence="5" id="KW-0732">Signal</keyword>
<dbReference type="SMART" id="SM00644">
    <property type="entry name" value="Ami_2"/>
    <property type="match status" value="1"/>
</dbReference>
<proteinExistence type="predicted"/>
<dbReference type="Gene3D" id="6.20.370.150">
    <property type="match status" value="1"/>
</dbReference>
<evidence type="ECO:0000313" key="8">
    <source>
        <dbReference type="Proteomes" id="UP000254052"/>
    </source>
</evidence>
<evidence type="ECO:0000256" key="2">
    <source>
        <dbReference type="ARBA" id="ARBA00011901"/>
    </source>
</evidence>
<evidence type="ECO:0000313" key="7">
    <source>
        <dbReference type="EMBL" id="STL36941.1"/>
    </source>
</evidence>
<dbReference type="PANTHER" id="PTHR30417:SF1">
    <property type="entry name" value="N-ACETYLMURAMOYL-L-ALANINE AMIDASE AMID"/>
    <property type="match status" value="1"/>
</dbReference>
<dbReference type="FunFam" id="3.40.80.10:FF:000003">
    <property type="entry name" value="N-acetylmuramoyl-L-alanine amidase"/>
    <property type="match status" value="1"/>
</dbReference>
<keyword evidence="3 7" id="KW-0378">Hydrolase</keyword>
<feature type="domain" description="N-acetylmuramoyl-L-alanine amidase" evidence="6">
    <location>
        <begin position="32"/>
        <end position="178"/>
    </location>
</feature>
<sequence>MRRFFWLVAAALLLAGCAGEKGIVEKEGYQLDTRRQAQAAYPRIKVLVIHYTADDFDSSLATLTDKQVSSHYLVPAVPPRYNGKPRIWQLVPEQELAWHAGISAWRGATRLNDTSIGIELENRGWQKSAGVKYFAPFEPAQIQALIPLAKDIIARYHIKPENVVAHADIAPQRKDDPGPLFPWQQLAQQGLVPGRMRSGLTFTLPGARRTHR</sequence>
<evidence type="ECO:0000259" key="6">
    <source>
        <dbReference type="SMART" id="SM00644"/>
    </source>
</evidence>
<reference evidence="7 8" key="1">
    <citation type="submission" date="2018-06" db="EMBL/GenBank/DDBJ databases">
        <authorList>
            <consortium name="Pathogen Informatics"/>
            <person name="Doyle S."/>
        </authorList>
    </citation>
    <scope>NUCLEOTIDE SEQUENCE [LARGE SCALE GENOMIC DNA]</scope>
    <source>
        <strain evidence="7 8">NCTC9962</strain>
    </source>
</reference>
<dbReference type="InterPro" id="IPR002502">
    <property type="entry name" value="Amidase_domain"/>
</dbReference>
<keyword evidence="4" id="KW-0961">Cell wall biogenesis/degradation</keyword>
<dbReference type="PROSITE" id="PS51257">
    <property type="entry name" value="PROKAR_LIPOPROTEIN"/>
    <property type="match status" value="1"/>
</dbReference>
<dbReference type="GO" id="GO:0071555">
    <property type="term" value="P:cell wall organization"/>
    <property type="evidence" value="ECO:0007669"/>
    <property type="project" value="UniProtKB-KW"/>
</dbReference>
<protein>
    <recommendedName>
        <fullName evidence="2">N-acetylmuramoyl-L-alanine amidase</fullName>
        <ecNumber evidence="2">3.5.1.28</ecNumber>
    </recommendedName>
</protein>
<feature type="signal peptide" evidence="5">
    <location>
        <begin position="1"/>
        <end position="20"/>
    </location>
</feature>
<evidence type="ECO:0000256" key="4">
    <source>
        <dbReference type="ARBA" id="ARBA00023316"/>
    </source>
</evidence>
<dbReference type="GO" id="GO:0008745">
    <property type="term" value="F:N-acetylmuramoyl-L-alanine amidase activity"/>
    <property type="evidence" value="ECO:0007669"/>
    <property type="project" value="UniProtKB-EC"/>
</dbReference>
<organism evidence="7 8">
    <name type="scientific">Escherichia coli</name>
    <dbReference type="NCBI Taxonomy" id="562"/>
    <lineage>
        <taxon>Bacteria</taxon>
        <taxon>Pseudomonadati</taxon>
        <taxon>Pseudomonadota</taxon>
        <taxon>Gammaproteobacteria</taxon>
        <taxon>Enterobacterales</taxon>
        <taxon>Enterobacteriaceae</taxon>
        <taxon>Escherichia</taxon>
    </lineage>
</organism>
<dbReference type="Gene3D" id="3.40.80.10">
    <property type="entry name" value="Peptidoglycan recognition protein-like"/>
    <property type="match status" value="1"/>
</dbReference>
<dbReference type="PANTHER" id="PTHR30417">
    <property type="entry name" value="N-ACETYLMURAMOYL-L-ALANINE AMIDASE AMID"/>
    <property type="match status" value="1"/>
</dbReference>
<gene>
    <name evidence="7" type="primary">amiD_2</name>
    <name evidence="7" type="ORF">NCTC9962_02218</name>
</gene>
<name>A0A377AUW0_ECOLX</name>
<dbReference type="SUPFAM" id="SSF55846">
    <property type="entry name" value="N-acetylmuramoyl-L-alanine amidase-like"/>
    <property type="match status" value="1"/>
</dbReference>
<evidence type="ECO:0000256" key="1">
    <source>
        <dbReference type="ARBA" id="ARBA00001561"/>
    </source>
</evidence>
<dbReference type="CDD" id="cd06583">
    <property type="entry name" value="PGRP"/>
    <property type="match status" value="1"/>
</dbReference>
<dbReference type="EC" id="3.5.1.28" evidence="2"/>
<feature type="chain" id="PRO_5016854956" description="N-acetylmuramoyl-L-alanine amidase" evidence="5">
    <location>
        <begin position="21"/>
        <end position="212"/>
    </location>
</feature>
<dbReference type="Pfam" id="PF01510">
    <property type="entry name" value="Amidase_2"/>
    <property type="match status" value="1"/>
</dbReference>
<dbReference type="AlphaFoldDB" id="A0A377AUW0"/>
<accession>A0A377AUW0</accession>
<dbReference type="InterPro" id="IPR036505">
    <property type="entry name" value="Amidase/PGRP_sf"/>
</dbReference>
<dbReference type="GO" id="GO:0009253">
    <property type="term" value="P:peptidoglycan catabolic process"/>
    <property type="evidence" value="ECO:0007669"/>
    <property type="project" value="InterPro"/>
</dbReference>
<dbReference type="Proteomes" id="UP000254052">
    <property type="component" value="Unassembled WGS sequence"/>
</dbReference>
<dbReference type="EMBL" id="UGED01000006">
    <property type="protein sequence ID" value="STL36941.1"/>
    <property type="molecule type" value="Genomic_DNA"/>
</dbReference>
<dbReference type="GO" id="GO:0019867">
    <property type="term" value="C:outer membrane"/>
    <property type="evidence" value="ECO:0007669"/>
    <property type="project" value="TreeGrafter"/>
</dbReference>